<evidence type="ECO:0008006" key="3">
    <source>
        <dbReference type="Google" id="ProtNLM"/>
    </source>
</evidence>
<sequence>MTAADVALRPGPGVLPGGVPTGTLRISPADWVPIVRLWNLRNLRTLNVSANQLECVPDGVGDLTGLHMLEQGHSVLSHLKR</sequence>
<evidence type="ECO:0000313" key="2">
    <source>
        <dbReference type="Proteomes" id="UP000647587"/>
    </source>
</evidence>
<dbReference type="SUPFAM" id="SSF52058">
    <property type="entry name" value="L domain-like"/>
    <property type="match status" value="1"/>
</dbReference>
<gene>
    <name evidence="1" type="ORF">GCM10008955_28020</name>
</gene>
<keyword evidence="2" id="KW-1185">Reference proteome</keyword>
<dbReference type="EMBL" id="BMPP01000012">
    <property type="protein sequence ID" value="GGK32514.1"/>
    <property type="molecule type" value="Genomic_DNA"/>
</dbReference>
<name>A0ABQ2EYC3_9DEIO</name>
<dbReference type="InterPro" id="IPR032675">
    <property type="entry name" value="LRR_dom_sf"/>
</dbReference>
<proteinExistence type="predicted"/>
<comment type="caution">
    <text evidence="1">The sequence shown here is derived from an EMBL/GenBank/DDBJ whole genome shotgun (WGS) entry which is preliminary data.</text>
</comment>
<dbReference type="Gene3D" id="3.80.10.10">
    <property type="entry name" value="Ribonuclease Inhibitor"/>
    <property type="match status" value="1"/>
</dbReference>
<reference evidence="2" key="1">
    <citation type="journal article" date="2019" name="Int. J. Syst. Evol. Microbiol.">
        <title>The Global Catalogue of Microorganisms (GCM) 10K type strain sequencing project: providing services to taxonomists for standard genome sequencing and annotation.</title>
        <authorList>
            <consortium name="The Broad Institute Genomics Platform"/>
            <consortium name="The Broad Institute Genome Sequencing Center for Infectious Disease"/>
            <person name="Wu L."/>
            <person name="Ma J."/>
        </authorList>
    </citation>
    <scope>NUCLEOTIDE SEQUENCE [LARGE SCALE GENOMIC DNA]</scope>
    <source>
        <strain evidence="2">JCM 30331</strain>
    </source>
</reference>
<dbReference type="Proteomes" id="UP000647587">
    <property type="component" value="Unassembled WGS sequence"/>
</dbReference>
<accession>A0ABQ2EYC3</accession>
<organism evidence="1 2">
    <name type="scientific">Deinococcus malanensis</name>
    <dbReference type="NCBI Taxonomy" id="1706855"/>
    <lineage>
        <taxon>Bacteria</taxon>
        <taxon>Thermotogati</taxon>
        <taxon>Deinococcota</taxon>
        <taxon>Deinococci</taxon>
        <taxon>Deinococcales</taxon>
        <taxon>Deinococcaceae</taxon>
        <taxon>Deinococcus</taxon>
    </lineage>
</organism>
<evidence type="ECO:0000313" key="1">
    <source>
        <dbReference type="EMBL" id="GGK32514.1"/>
    </source>
</evidence>
<protein>
    <recommendedName>
        <fullName evidence="3">Leucine-rich repeat domain-containing protein</fullName>
    </recommendedName>
</protein>